<feature type="transmembrane region" description="Helical" evidence="1">
    <location>
        <begin position="184"/>
        <end position="201"/>
    </location>
</feature>
<dbReference type="AlphaFoldDB" id="A0A1J0A5M6"/>
<name>A0A1J0A5M6_9ENTE</name>
<protein>
    <recommendedName>
        <fullName evidence="4">DUF1361 domain-containing protein</fullName>
    </recommendedName>
</protein>
<feature type="transmembrane region" description="Helical" evidence="1">
    <location>
        <begin position="47"/>
        <end position="68"/>
    </location>
</feature>
<evidence type="ECO:0000313" key="2">
    <source>
        <dbReference type="EMBL" id="APB31209.1"/>
    </source>
</evidence>
<dbReference type="Pfam" id="PF07099">
    <property type="entry name" value="DUF1361"/>
    <property type="match status" value="1"/>
</dbReference>
<keyword evidence="3" id="KW-1185">Reference proteome</keyword>
<dbReference type="EMBL" id="CP017267">
    <property type="protein sequence ID" value="APB31209.1"/>
    <property type="molecule type" value="Genomic_DNA"/>
</dbReference>
<accession>A0A1J0A5M6</accession>
<feature type="transmembrane region" description="Helical" evidence="1">
    <location>
        <begin position="6"/>
        <end position="35"/>
    </location>
</feature>
<evidence type="ECO:0008006" key="4">
    <source>
        <dbReference type="Google" id="ProtNLM"/>
    </source>
</evidence>
<dbReference type="KEGG" id="vte:BHY08_04820"/>
<keyword evidence="1" id="KW-1133">Transmembrane helix</keyword>
<evidence type="ECO:0000313" key="3">
    <source>
        <dbReference type="Proteomes" id="UP000191200"/>
    </source>
</evidence>
<feature type="transmembrane region" description="Helical" evidence="1">
    <location>
        <begin position="94"/>
        <end position="116"/>
    </location>
</feature>
<organism evidence="2 3">
    <name type="scientific">Vagococcus teuberi</name>
    <dbReference type="NCBI Taxonomy" id="519472"/>
    <lineage>
        <taxon>Bacteria</taxon>
        <taxon>Bacillati</taxon>
        <taxon>Bacillota</taxon>
        <taxon>Bacilli</taxon>
        <taxon>Lactobacillales</taxon>
        <taxon>Enterococcaceae</taxon>
        <taxon>Vagococcus</taxon>
    </lineage>
</organism>
<reference evidence="2 3" key="1">
    <citation type="submission" date="2016-09" db="EMBL/GenBank/DDBJ databases">
        <title>Vagococcus teuberi sp. nov., isolated from the Malian artisanal sour milk fene.</title>
        <authorList>
            <person name="Wullschleger S."/>
            <person name="Seifert C."/>
            <person name="Baumgartner S."/>
            <person name="Lacroix C."/>
            <person name="Bonfoh B."/>
            <person name="Stevens M.J."/>
            <person name="Meile L."/>
        </authorList>
    </citation>
    <scope>NUCLEOTIDE SEQUENCE [LARGE SCALE GENOMIC DNA]</scope>
    <source>
        <strain evidence="2 3">DSM 21459</strain>
    </source>
</reference>
<gene>
    <name evidence="2" type="ORF">BHY08_04820</name>
</gene>
<keyword evidence="1" id="KW-0812">Transmembrane</keyword>
<dbReference type="InterPro" id="IPR009793">
    <property type="entry name" value="DUF1361"/>
</dbReference>
<dbReference type="RefSeq" id="WP_084657177.1">
    <property type="nucleotide sequence ID" value="NZ_CP017267.1"/>
</dbReference>
<keyword evidence="1" id="KW-0472">Membrane</keyword>
<dbReference type="Proteomes" id="UP000191200">
    <property type="component" value="Chromosome"/>
</dbReference>
<sequence length="209" mass="24485">MKNIIRFISVFIIIGAYNTRFSFLSLNIFLAYIPLELSFQFFRVKHSYVKLGIAALFMLYFPNIPYLVTDIIHMHMLNIYNQFTGDSIKNLSDWTLTIVLFLSIFSFVLLGFGQLLKLMMYTKKRYELSTVQVNLALTLICFLSSLGIYAGRFPPRFHSIDVFSRPWYVFKTIFLDWSVVKLEIVLLFLILHLCIIGVMTMNRQLSKLN</sequence>
<proteinExistence type="predicted"/>
<dbReference type="STRING" id="519472.BHY08_04820"/>
<dbReference type="OrthoDB" id="4540541at2"/>
<feature type="transmembrane region" description="Helical" evidence="1">
    <location>
        <begin position="128"/>
        <end position="150"/>
    </location>
</feature>
<evidence type="ECO:0000256" key="1">
    <source>
        <dbReference type="SAM" id="Phobius"/>
    </source>
</evidence>